<accession>A0A0B2P693</accession>
<feature type="region of interest" description="Disordered" evidence="1">
    <location>
        <begin position="58"/>
        <end position="99"/>
    </location>
</feature>
<dbReference type="AlphaFoldDB" id="A0A0B2P693"/>
<evidence type="ECO:0000256" key="1">
    <source>
        <dbReference type="SAM" id="MobiDB-lite"/>
    </source>
</evidence>
<dbReference type="PANTHER" id="PTHR14791">
    <property type="entry name" value="BOMB/KIRA PROTEINS"/>
    <property type="match status" value="1"/>
</dbReference>
<dbReference type="InterPro" id="IPR051105">
    <property type="entry name" value="WWC/KIBRA_Hippo_Reg"/>
</dbReference>
<protein>
    <recommendedName>
        <fullName evidence="3">WW domain-containing protein</fullName>
    </recommendedName>
</protein>
<organism evidence="2">
    <name type="scientific">Glycine soja</name>
    <name type="common">Wild soybean</name>
    <dbReference type="NCBI Taxonomy" id="3848"/>
    <lineage>
        <taxon>Eukaryota</taxon>
        <taxon>Viridiplantae</taxon>
        <taxon>Streptophyta</taxon>
        <taxon>Embryophyta</taxon>
        <taxon>Tracheophyta</taxon>
        <taxon>Spermatophyta</taxon>
        <taxon>Magnoliopsida</taxon>
        <taxon>eudicotyledons</taxon>
        <taxon>Gunneridae</taxon>
        <taxon>Pentapetalae</taxon>
        <taxon>rosids</taxon>
        <taxon>fabids</taxon>
        <taxon>Fabales</taxon>
        <taxon>Fabaceae</taxon>
        <taxon>Papilionoideae</taxon>
        <taxon>50 kb inversion clade</taxon>
        <taxon>NPAAA clade</taxon>
        <taxon>indigoferoid/millettioid clade</taxon>
        <taxon>Phaseoleae</taxon>
        <taxon>Glycine</taxon>
        <taxon>Glycine subgen. Soja</taxon>
    </lineage>
</organism>
<evidence type="ECO:0008006" key="3">
    <source>
        <dbReference type="Google" id="ProtNLM"/>
    </source>
</evidence>
<evidence type="ECO:0000313" key="2">
    <source>
        <dbReference type="EMBL" id="KHN03198.1"/>
    </source>
</evidence>
<dbReference type="EMBL" id="KN669886">
    <property type="protein sequence ID" value="KHN03198.1"/>
    <property type="molecule type" value="Genomic_DNA"/>
</dbReference>
<proteinExistence type="predicted"/>
<feature type="region of interest" description="Disordered" evidence="1">
    <location>
        <begin position="139"/>
        <end position="188"/>
    </location>
</feature>
<dbReference type="Gene3D" id="2.20.70.10">
    <property type="match status" value="1"/>
</dbReference>
<sequence length="236" mass="26693">MARIPDKIKSIDGSREKLKLGLRITDLWFVGTPNKSEQAKMVIVDSEVWSLQNCSLNNTNNNHQQSRRPEEDDGSATDGGIGISSCSDDVPDPDNSHISDTTLELNSHISLPYHWEQCLDLKTGEIYYINWRNGMKAKEDPRSRRADYSVSRDCESEEEEEEESWYDSEESSSESCPSSSKEHYDEGQVEKQNNNVLVVAGCKGCLMYFMVPKQVEDCPKCTGQLLHFDRSENGSP</sequence>
<feature type="compositionally biased region" description="Basic and acidic residues" evidence="1">
    <location>
        <begin position="139"/>
        <end position="154"/>
    </location>
</feature>
<feature type="compositionally biased region" description="Acidic residues" evidence="1">
    <location>
        <begin position="155"/>
        <end position="172"/>
    </location>
</feature>
<gene>
    <name evidence="2" type="ORF">glysoja_045566</name>
</gene>
<dbReference type="Proteomes" id="UP000053555">
    <property type="component" value="Unassembled WGS sequence"/>
</dbReference>
<dbReference type="InterPro" id="IPR036020">
    <property type="entry name" value="WW_dom_sf"/>
</dbReference>
<dbReference type="PANTHER" id="PTHR14791:SF29">
    <property type="entry name" value="PROTEIN KIBRA"/>
    <property type="match status" value="1"/>
</dbReference>
<name>A0A0B2P693_GLYSO</name>
<reference evidence="2" key="1">
    <citation type="submission" date="2014-07" db="EMBL/GenBank/DDBJ databases">
        <title>Identification of a novel salt tolerance gene in wild soybean by whole-genome sequencing.</title>
        <authorList>
            <person name="Lam H.-M."/>
            <person name="Qi X."/>
            <person name="Li M.-W."/>
            <person name="Liu X."/>
            <person name="Xie M."/>
            <person name="Ni M."/>
            <person name="Xu X."/>
        </authorList>
    </citation>
    <scope>NUCLEOTIDE SEQUENCE [LARGE SCALE GENOMIC DNA]</scope>
    <source>
        <tissue evidence="2">Root</tissue>
    </source>
</reference>
<dbReference type="SUPFAM" id="SSF51045">
    <property type="entry name" value="WW domain"/>
    <property type="match status" value="1"/>
</dbReference>